<evidence type="ECO:0000259" key="1">
    <source>
        <dbReference type="PROSITE" id="PS50943"/>
    </source>
</evidence>
<dbReference type="RefSeq" id="WP_256001402.1">
    <property type="nucleotide sequence ID" value="NZ_JAGPYW010000018.1"/>
</dbReference>
<feature type="domain" description="HTH cro/C1-type" evidence="1">
    <location>
        <begin position="19"/>
        <end position="51"/>
    </location>
</feature>
<dbReference type="InterPro" id="IPR001387">
    <property type="entry name" value="Cro/C1-type_HTH"/>
</dbReference>
<gene>
    <name evidence="2" type="ORF">KBX22_10295</name>
</gene>
<comment type="caution">
    <text evidence="2">The sequence shown here is derived from an EMBL/GenBank/DDBJ whole genome shotgun (WGS) entry which is preliminary data.</text>
</comment>
<dbReference type="Proteomes" id="UP001205080">
    <property type="component" value="Unassembled WGS sequence"/>
</dbReference>
<dbReference type="Gene3D" id="1.10.260.40">
    <property type="entry name" value="lambda repressor-like DNA-binding domains"/>
    <property type="match status" value="1"/>
</dbReference>
<accession>A0ABD4TUU8</accession>
<dbReference type="SUPFAM" id="SSF47413">
    <property type="entry name" value="lambda repressor-like DNA-binding domains"/>
    <property type="match status" value="1"/>
</dbReference>
<sequence length="104" mass="11953">MEQRTSYQPESVSELTAAVRDRRLQLGWTQLELAEKIGMSRKWVSDMERGKPTIEIYPLLRAIGTVGLRIELQLKESKNVQNPTRIRRRKAGGLVRGKPRPNNV</sequence>
<proteinExistence type="predicted"/>
<evidence type="ECO:0000313" key="2">
    <source>
        <dbReference type="EMBL" id="MCQ4615110.1"/>
    </source>
</evidence>
<dbReference type="CDD" id="cd00093">
    <property type="entry name" value="HTH_XRE"/>
    <property type="match status" value="1"/>
</dbReference>
<dbReference type="PROSITE" id="PS50943">
    <property type="entry name" value="HTH_CROC1"/>
    <property type="match status" value="1"/>
</dbReference>
<dbReference type="Pfam" id="PF01381">
    <property type="entry name" value="HTH_3"/>
    <property type="match status" value="1"/>
</dbReference>
<dbReference type="SMART" id="SM00530">
    <property type="entry name" value="HTH_XRE"/>
    <property type="match status" value="1"/>
</dbReference>
<organism evidence="2 3">
    <name type="scientific">Corynebacterium pseudogenitalium</name>
    <dbReference type="NCBI Taxonomy" id="38303"/>
    <lineage>
        <taxon>Bacteria</taxon>
        <taxon>Bacillati</taxon>
        <taxon>Actinomycetota</taxon>
        <taxon>Actinomycetes</taxon>
        <taxon>Mycobacteriales</taxon>
        <taxon>Corynebacteriaceae</taxon>
        <taxon>Corynebacterium</taxon>
    </lineage>
</organism>
<protein>
    <submittedName>
        <fullName evidence="2">Helix-turn-helix transcriptional regulator</fullName>
    </submittedName>
</protein>
<dbReference type="AlphaFoldDB" id="A0ABD4TUU8"/>
<reference evidence="2 3" key="1">
    <citation type="submission" date="2021-04" db="EMBL/GenBank/DDBJ databases">
        <title>Corynebacterium genitalium sp. nov. and Corynebacterium genitalium sp. nov., two new species of the genus Corynebacterium.</title>
        <authorList>
            <person name="Jaen-Luchoro D."/>
            <person name="Pinyeiro-Iglesias B."/>
            <person name="Al-Shaer S."/>
            <person name="Karlsson R."/>
            <person name="Gonzales-Siles L."/>
            <person name="Cardew S."/>
            <person name="Jensie-Markopolous S."/>
            <person name="Ohlen M."/>
            <person name="Inganas E."/>
            <person name="Moore E.R.B."/>
        </authorList>
    </citation>
    <scope>NUCLEOTIDE SEQUENCE [LARGE SCALE GENOMIC DNA]</scope>
    <source>
        <strain evidence="2 3">CCUG 55013</strain>
    </source>
</reference>
<dbReference type="EMBL" id="JAGPYW010000018">
    <property type="protein sequence ID" value="MCQ4615110.1"/>
    <property type="molecule type" value="Genomic_DNA"/>
</dbReference>
<name>A0ABD4TUU8_9CORY</name>
<evidence type="ECO:0000313" key="3">
    <source>
        <dbReference type="Proteomes" id="UP001205080"/>
    </source>
</evidence>
<dbReference type="InterPro" id="IPR010982">
    <property type="entry name" value="Lambda_DNA-bd_dom_sf"/>
</dbReference>